<feature type="compositionally biased region" description="Polar residues" evidence="1">
    <location>
        <begin position="485"/>
        <end position="520"/>
    </location>
</feature>
<dbReference type="SUPFAM" id="SSF56112">
    <property type="entry name" value="Protein kinase-like (PK-like)"/>
    <property type="match status" value="1"/>
</dbReference>
<dbReference type="PROSITE" id="PS50011">
    <property type="entry name" value="PROTEIN_KINASE_DOM"/>
    <property type="match status" value="1"/>
</dbReference>
<dbReference type="GO" id="GO:0004674">
    <property type="term" value="F:protein serine/threonine kinase activity"/>
    <property type="evidence" value="ECO:0007669"/>
    <property type="project" value="TreeGrafter"/>
</dbReference>
<dbReference type="Proteomes" id="UP000244855">
    <property type="component" value="Unassembled WGS sequence"/>
</dbReference>
<dbReference type="PANTHER" id="PTHR24359">
    <property type="entry name" value="SERINE/THREONINE-PROTEIN KINASE SBK1"/>
    <property type="match status" value="1"/>
</dbReference>
<feature type="compositionally biased region" description="Basic and acidic residues" evidence="1">
    <location>
        <begin position="802"/>
        <end position="812"/>
    </location>
</feature>
<dbReference type="InterPro" id="IPR011009">
    <property type="entry name" value="Kinase-like_dom_sf"/>
</dbReference>
<feature type="compositionally biased region" description="Basic and acidic residues" evidence="1">
    <location>
        <begin position="667"/>
        <end position="684"/>
    </location>
</feature>
<feature type="compositionally biased region" description="Basic and acidic residues" evidence="1">
    <location>
        <begin position="617"/>
        <end position="647"/>
    </location>
</feature>
<feature type="compositionally biased region" description="Polar residues" evidence="1">
    <location>
        <begin position="822"/>
        <end position="859"/>
    </location>
</feature>
<evidence type="ECO:0000256" key="1">
    <source>
        <dbReference type="SAM" id="MobiDB-lite"/>
    </source>
</evidence>
<feature type="compositionally biased region" description="Polar residues" evidence="1">
    <location>
        <begin position="648"/>
        <end position="666"/>
    </location>
</feature>
<feature type="region of interest" description="Disordered" evidence="1">
    <location>
        <begin position="796"/>
        <end position="924"/>
    </location>
</feature>
<dbReference type="Pfam" id="PF00069">
    <property type="entry name" value="Pkinase"/>
    <property type="match status" value="1"/>
</dbReference>
<dbReference type="InterPro" id="IPR008271">
    <property type="entry name" value="Ser/Thr_kinase_AS"/>
</dbReference>
<dbReference type="Gene3D" id="2.10.110.10">
    <property type="entry name" value="Cysteine Rich Protein"/>
    <property type="match status" value="1"/>
</dbReference>
<feature type="compositionally biased region" description="Basic and acidic residues" evidence="1">
    <location>
        <begin position="549"/>
        <end position="558"/>
    </location>
</feature>
<dbReference type="OrthoDB" id="4062651at2759"/>
<dbReference type="Gene3D" id="1.10.510.10">
    <property type="entry name" value="Transferase(Phosphotransferase) domain 1"/>
    <property type="match status" value="1"/>
</dbReference>
<dbReference type="GO" id="GO:0005524">
    <property type="term" value="F:ATP binding"/>
    <property type="evidence" value="ECO:0007669"/>
    <property type="project" value="InterPro"/>
</dbReference>
<gene>
    <name evidence="3" type="ORF">DM02DRAFT_435918</name>
</gene>
<sequence>MESAPPPPDLEASLLQRWFLVSPPGKSALKEHKCFSEIDLRDISDVLRRVGQGAWSRIPRIYVVLRLLDRLDVIDLFLAQAISDIYFPFTHQSLPQSLNPSVAHEFLQVQRVVLSSALDLERETGRHRHFPSADDVPFIKVEELGKGAYGYVDRVISTVSHREYARKLIPRGRTFQRDKKILRDFERELGTLKKLRHHRHIVQLVGSYTDPRFVGIIMSPVAEGDLKDFLNDCASDAKGNPHSRKSFTRSFFGCLTSALSYLHDNTIRHKDIKPQNVLVSQHTIYLTDFGISLDWSEIGHSTTTGPTPKTARYCAPEVSEYEPRNTSSDMWSLGCVFLEIWTVLKGETVANLHAFLEANLTLSSCYHLNTEATFQWMKNLESKPTLADNPPLDWIRHLLVEDKGKRWTARQLLSEIETVNSNPEAKFAFSGQCCIEGLESAESVISSNASFSESATNDYVPQPPPPVPSLSLSQNKEERPEAHSGASQLQRNSSPSDLNDSTSNSFDNNPEPDSTTIMSESIITPPASRITLASVPKDEDAVLLAVGESPERKSHAGRSENSAPDLDQTQLKTQVDDLGRAQSTHPEISLARPPMVESSSLSTRPVPVEHFSLSSDASKDGATDSGERTRSEMLDEKSIAGAHEHVEWTSSSSSPNVERTSPSTTSGKEDLQHQHNRSGDTVEEDIKLTAPEYYISRAEDPITMDANTQRIAFPAPYQSITFSPDNHATSIHQSEDHSQIIPKASSNEHKMDQSNATTLIEPASRSTDITSPADISRIAYNVQDISRLEGSVIPTYISSEPDATRHPTRLDQETIPPPPTKPNETGVNKQQTGPVDYMASQSQKTRGESSPSTTSSTDVLANEVASRDQASSDHVLEPQKVKTENHDISVDAEWPLVQPDTPRELGSSPSPSRPDAPVFGSSRNEDLQRLDQTKIPSTELVPYAHPEVPRANNETSLICGKCYERLTGKFVRAFSMRFHLECFTCPVSRR</sequence>
<evidence type="ECO:0000313" key="4">
    <source>
        <dbReference type="Proteomes" id="UP000244855"/>
    </source>
</evidence>
<accession>A0A2V1DMR4</accession>
<feature type="domain" description="Protein kinase" evidence="2">
    <location>
        <begin position="138"/>
        <end position="419"/>
    </location>
</feature>
<dbReference type="AlphaFoldDB" id="A0A2V1DMR4"/>
<keyword evidence="4" id="KW-1185">Reference proteome</keyword>
<evidence type="ECO:0000313" key="3">
    <source>
        <dbReference type="EMBL" id="PVH99328.1"/>
    </source>
</evidence>
<evidence type="ECO:0000259" key="2">
    <source>
        <dbReference type="PROSITE" id="PS50011"/>
    </source>
</evidence>
<dbReference type="Gene3D" id="3.30.200.20">
    <property type="entry name" value="Phosphorylase Kinase, domain 1"/>
    <property type="match status" value="1"/>
</dbReference>
<feature type="compositionally biased region" description="Polar residues" evidence="1">
    <location>
        <begin position="559"/>
        <end position="573"/>
    </location>
</feature>
<organism evidence="3 4">
    <name type="scientific">Periconia macrospinosa</name>
    <dbReference type="NCBI Taxonomy" id="97972"/>
    <lineage>
        <taxon>Eukaryota</taxon>
        <taxon>Fungi</taxon>
        <taxon>Dikarya</taxon>
        <taxon>Ascomycota</taxon>
        <taxon>Pezizomycotina</taxon>
        <taxon>Dothideomycetes</taxon>
        <taxon>Pleosporomycetidae</taxon>
        <taxon>Pleosporales</taxon>
        <taxon>Massarineae</taxon>
        <taxon>Periconiaceae</taxon>
        <taxon>Periconia</taxon>
    </lineage>
</organism>
<name>A0A2V1DMR4_9PLEO</name>
<protein>
    <recommendedName>
        <fullName evidence="2">Protein kinase domain-containing protein</fullName>
    </recommendedName>
</protein>
<feature type="region of interest" description="Disordered" evidence="1">
    <location>
        <begin position="548"/>
        <end position="684"/>
    </location>
</feature>
<proteinExistence type="predicted"/>
<dbReference type="STRING" id="97972.A0A2V1DMR4"/>
<feature type="compositionally biased region" description="Basic and acidic residues" evidence="1">
    <location>
        <begin position="870"/>
        <end position="889"/>
    </location>
</feature>
<reference evidence="3 4" key="1">
    <citation type="journal article" date="2018" name="Sci. Rep.">
        <title>Comparative genomics provides insights into the lifestyle and reveals functional heterogeneity of dark septate endophytic fungi.</title>
        <authorList>
            <person name="Knapp D.G."/>
            <person name="Nemeth J.B."/>
            <person name="Barry K."/>
            <person name="Hainaut M."/>
            <person name="Henrissat B."/>
            <person name="Johnson J."/>
            <person name="Kuo A."/>
            <person name="Lim J.H.P."/>
            <person name="Lipzen A."/>
            <person name="Nolan M."/>
            <person name="Ohm R.A."/>
            <person name="Tamas L."/>
            <person name="Grigoriev I.V."/>
            <person name="Spatafora J.W."/>
            <person name="Nagy L.G."/>
            <person name="Kovacs G.M."/>
        </authorList>
    </citation>
    <scope>NUCLEOTIDE SEQUENCE [LARGE SCALE GENOMIC DNA]</scope>
    <source>
        <strain evidence="3 4">DSE2036</strain>
    </source>
</reference>
<dbReference type="EMBL" id="KZ805394">
    <property type="protein sequence ID" value="PVH99328.1"/>
    <property type="molecule type" value="Genomic_DNA"/>
</dbReference>
<dbReference type="SMART" id="SM00220">
    <property type="entry name" value="S_TKc"/>
    <property type="match status" value="1"/>
</dbReference>
<feature type="region of interest" description="Disordered" evidence="1">
    <location>
        <begin position="454"/>
        <end position="520"/>
    </location>
</feature>
<dbReference type="CDD" id="cd00180">
    <property type="entry name" value="PKc"/>
    <property type="match status" value="1"/>
</dbReference>
<dbReference type="PANTHER" id="PTHR24359:SF1">
    <property type="entry name" value="INHIBITOR OF NUCLEAR FACTOR KAPPA-B KINASE EPSILON SUBUNIT HOMOLOG 1-RELATED"/>
    <property type="match status" value="1"/>
</dbReference>
<dbReference type="PROSITE" id="PS00108">
    <property type="entry name" value="PROTEIN_KINASE_ST"/>
    <property type="match status" value="1"/>
</dbReference>
<dbReference type="InterPro" id="IPR000719">
    <property type="entry name" value="Prot_kinase_dom"/>
</dbReference>